<name>A0A0F4Z5Q2_RASE3</name>
<evidence type="ECO:0000313" key="2">
    <source>
        <dbReference type="Proteomes" id="UP000053958"/>
    </source>
</evidence>
<protein>
    <submittedName>
        <fullName evidence="1">Uncharacterized protein</fullName>
    </submittedName>
</protein>
<organism evidence="1 2">
    <name type="scientific">Rasamsonia emersonii (strain ATCC 16479 / CBS 393.64 / IMI 116815)</name>
    <dbReference type="NCBI Taxonomy" id="1408163"/>
    <lineage>
        <taxon>Eukaryota</taxon>
        <taxon>Fungi</taxon>
        <taxon>Dikarya</taxon>
        <taxon>Ascomycota</taxon>
        <taxon>Pezizomycotina</taxon>
        <taxon>Eurotiomycetes</taxon>
        <taxon>Eurotiomycetidae</taxon>
        <taxon>Eurotiales</taxon>
        <taxon>Trichocomaceae</taxon>
        <taxon>Rasamsonia</taxon>
    </lineage>
</organism>
<evidence type="ECO:0000313" key="1">
    <source>
        <dbReference type="EMBL" id="KKA25426.1"/>
    </source>
</evidence>
<dbReference type="AlphaFoldDB" id="A0A0F4Z5Q2"/>
<dbReference type="Proteomes" id="UP000053958">
    <property type="component" value="Unassembled WGS sequence"/>
</dbReference>
<keyword evidence="2" id="KW-1185">Reference proteome</keyword>
<gene>
    <name evidence="1" type="ORF">T310_0527</name>
</gene>
<proteinExistence type="predicted"/>
<dbReference type="RefSeq" id="XP_013332038.1">
    <property type="nucleotide sequence ID" value="XM_013476584.1"/>
</dbReference>
<sequence length="229" mass="25157">MMNLRYTFITLGDASRDLPAMQVESVPSCGVRAIAYHPASTQEMLVWSDHLLHAAEERLPVVMLIILPEHSDKGCSISRFHDHTGGTPRPPARVSAASPRACAMSCRLARVSYPGTLQGCLSAFRFCWAGGMLLTECFCSGKSSSQIHPPHSPPNMMPAAVKSDFLQNIIMEMKRSSHEMFPQFTACGVEQPQRHSSAAQRGHDVDNSTSVSGYAMNSFHFDYGVLLRT</sequence>
<accession>A0A0F4Z5Q2</accession>
<reference evidence="1 2" key="1">
    <citation type="submission" date="2015-04" db="EMBL/GenBank/DDBJ databases">
        <authorList>
            <person name="Heijne W.H."/>
            <person name="Fedorova N.D."/>
            <person name="Nierman W.C."/>
            <person name="Vollebregt A.W."/>
            <person name="Zhao Z."/>
            <person name="Wu L."/>
            <person name="Kumar M."/>
            <person name="Stam H."/>
            <person name="van den Berg M.A."/>
            <person name="Pel H.J."/>
        </authorList>
    </citation>
    <scope>NUCLEOTIDE SEQUENCE [LARGE SCALE GENOMIC DNA]</scope>
    <source>
        <strain evidence="1 2">CBS 393.64</strain>
    </source>
</reference>
<dbReference type="EMBL" id="LASV01000022">
    <property type="protein sequence ID" value="KKA25426.1"/>
    <property type="molecule type" value="Genomic_DNA"/>
</dbReference>
<dbReference type="GeneID" id="25312581"/>
<comment type="caution">
    <text evidence="1">The sequence shown here is derived from an EMBL/GenBank/DDBJ whole genome shotgun (WGS) entry which is preliminary data.</text>
</comment>